<evidence type="ECO:0000256" key="3">
    <source>
        <dbReference type="PROSITE-ProRule" id="PRU00076"/>
    </source>
</evidence>
<evidence type="ECO:0000313" key="6">
    <source>
        <dbReference type="EMBL" id="KAA0161370.1"/>
    </source>
</evidence>
<feature type="chain" id="PRO_5033473005" description="EGF-like domain-containing protein" evidence="4">
    <location>
        <begin position="20"/>
        <end position="1514"/>
    </location>
</feature>
<dbReference type="PROSITE" id="PS01186">
    <property type="entry name" value="EGF_2"/>
    <property type="match status" value="3"/>
</dbReference>
<dbReference type="EMBL" id="VLTM01000036">
    <property type="protein sequence ID" value="KAA0161370.1"/>
    <property type="molecule type" value="Genomic_DNA"/>
</dbReference>
<dbReference type="InterPro" id="IPR050969">
    <property type="entry name" value="Dev_Signal_Modulators"/>
</dbReference>
<evidence type="ECO:0000256" key="1">
    <source>
        <dbReference type="ARBA" id="ARBA00022729"/>
    </source>
</evidence>
<evidence type="ECO:0000313" key="9">
    <source>
        <dbReference type="Proteomes" id="UP000325113"/>
    </source>
</evidence>
<dbReference type="InterPro" id="IPR002049">
    <property type="entry name" value="LE_dom"/>
</dbReference>
<dbReference type="InterPro" id="IPR000742">
    <property type="entry name" value="EGF"/>
</dbReference>
<dbReference type="InterPro" id="IPR013111">
    <property type="entry name" value="EGF_extracell"/>
</dbReference>
<organism evidence="7 8">
    <name type="scientific">Cafeteria roenbergensis</name>
    <name type="common">Marine flagellate</name>
    <dbReference type="NCBI Taxonomy" id="33653"/>
    <lineage>
        <taxon>Eukaryota</taxon>
        <taxon>Sar</taxon>
        <taxon>Stramenopiles</taxon>
        <taxon>Bigyra</taxon>
        <taxon>Opalozoa</taxon>
        <taxon>Bicosoecida</taxon>
        <taxon>Cafeteriaceae</taxon>
        <taxon>Cafeteria</taxon>
    </lineage>
</organism>
<dbReference type="EMBL" id="VLTL01000090">
    <property type="protein sequence ID" value="KAA0161755.1"/>
    <property type="molecule type" value="Genomic_DNA"/>
</dbReference>
<protein>
    <recommendedName>
        <fullName evidence="5">EGF-like domain-containing protein</fullName>
    </recommendedName>
</protein>
<sequence length="1514" mass="156343">MRALLAGLVLACSIMTAAAVANGPDLTATAAAASPFEVVEGTDLSFDVVARVIESLVDDDGVTDAADMTLQLSVNNGADNSVVATSVFDVSGCQGTYSAGCVVTGAASGATPEGSADLFEFVLTVTDGDSVQGGTTFFIALQSSISATKDNLDVTIGGVFAESGTRDFTYDLSSICTSTGEDDDVTVEATINGISGSQGGACTGVSPAAAQSTSPEISCTFTGAGVVSVSVTCTHEWDSFADAPATVTGTWTITANGAPVVGATGSFAYSENGGARALGSDVVFSITDADTDMTKAVVAIDTCATGKETLGVADAFPASLTSALTDDGCTITLTPADDAASASVADFEYGLGNVTFTHTSDDPDATSGVGLTVTVTDSCVGDATGPAGCFLEGTASVSFNVTSIDDALGIMVESEANNASAFSAATTTLKISEHPAADACLQTSSDSDLVITIEDFDVASSSGDLSASATDLGMTIIEGGLDTADLEIFKLVPTDVTAASTSQMGSTLVAGAATSIMYRTYKVCVAAVDTETVNGATRSSLSTIDRENLAPNKFANMTSDGKLPLTLSASSPNGANARNFTIWYQVVDTADEAPHFFPPSAGTAAITGRRTGTVGIVNQRSFYRSSLKASFTLKTANLESATGNILTDAPTYNYYDSSVDAELVQNVTLPPLDFVHGIRNEFAIPISSIAVNPTVAASSARPRFSIELMGEVTFESDPASTGSLSGATVEANTTSTLSELFPDNADFGFKFTQNWTHLVFAGKPTYDSAYDLTNFSTARTSPTAKRLHFRIHAKHPTDDSLESIRNMYLDIEVRGCMDVRGSWTNGTSFLNKNVTLDELPVATNLAQYDSANVSWKNPNGNFNDDATIPSLCTFPPRAVPAGEAATMVVSGARSETSAAALETALGSSPTDAEVESARGFVAVDVPTGATTAEVAIEVAGVTEDVAVAVAPPKEGAIVDTDLAVKLGPCGQQFEKPLEVCVFVGKALTDRFFTMYHAPAVNCDDLSLGYASFEETTGNVYNSRTGKLCGKVSSFSIVAGVSLPVPTYSQLDGRFMVAGGGCPGDCSGKGYCRAYAKCECFEGFGGYDCSQRVCPFGDGWASNSEVPRASAECSGLGDCDRATGECQCFGGFEGPACDRVACENGCSGHGRCRYINELPNALSYSNWDAARIQTCACDPGYTGPDCSQRMCSFGDDPQTHCGGGANKKQTVTLALPISDVDALAGSYPTAPGGFAGTTNAWETEYASLALGWQSSNGEQFFTSPVHNLLATKTGAAASSADLKTALATVFQALPNYVADDAMVITDASTAKSRAVTLELAGHQNAGTLTEAFCPDTYGCPFPGCRPRYQQPRMTASFVASTDVVPAEPFVIKPPGGVDGVAIKVTIATATYKTAADTTTIAAQTCPITVSGATMTEGACTTTMAARPVPSKNFETKPVHVGAGLRLKFTTKTPAAGDYYFYYIVGSCTAVEVRPAGESRKSLECSGRGACDRTSGTCECFEGFQGYNCAARSIIL</sequence>
<dbReference type="PRINTS" id="PR00011">
    <property type="entry name" value="EGFLAMININ"/>
</dbReference>
<dbReference type="PANTHER" id="PTHR14949">
    <property type="entry name" value="EGF-LIKE-DOMAIN, MULTIPLE 7, 8"/>
    <property type="match status" value="1"/>
</dbReference>
<keyword evidence="3" id="KW-0245">EGF-like domain</keyword>
<dbReference type="PROSITE" id="PS00022">
    <property type="entry name" value="EGF_1"/>
    <property type="match status" value="3"/>
</dbReference>
<dbReference type="Proteomes" id="UP000324907">
    <property type="component" value="Unassembled WGS sequence"/>
</dbReference>
<keyword evidence="2 3" id="KW-1015">Disulfide bond</keyword>
<evidence type="ECO:0000259" key="5">
    <source>
        <dbReference type="PROSITE" id="PS50026"/>
    </source>
</evidence>
<dbReference type="Gene3D" id="2.10.25.10">
    <property type="entry name" value="Laminin"/>
    <property type="match status" value="1"/>
</dbReference>
<dbReference type="Pfam" id="PF07974">
    <property type="entry name" value="EGF_2"/>
    <property type="match status" value="2"/>
</dbReference>
<feature type="domain" description="EGF-like" evidence="5">
    <location>
        <begin position="1137"/>
        <end position="1186"/>
    </location>
</feature>
<dbReference type="PROSITE" id="PS50026">
    <property type="entry name" value="EGF_3"/>
    <property type="match status" value="1"/>
</dbReference>
<evidence type="ECO:0000313" key="7">
    <source>
        <dbReference type="EMBL" id="KAA0161755.1"/>
    </source>
</evidence>
<evidence type="ECO:0000256" key="2">
    <source>
        <dbReference type="ARBA" id="ARBA00023157"/>
    </source>
</evidence>
<dbReference type="SMART" id="SM00181">
    <property type="entry name" value="EGF"/>
    <property type="match status" value="4"/>
</dbReference>
<dbReference type="Gene3D" id="2.60.120.260">
    <property type="entry name" value="Galactose-binding domain-like"/>
    <property type="match status" value="1"/>
</dbReference>
<accession>A0A5A8D976</accession>
<reference evidence="8 9" key="1">
    <citation type="submission" date="2019-07" db="EMBL/GenBank/DDBJ databases">
        <title>Genomes of Cafeteria roenbergensis.</title>
        <authorList>
            <person name="Fischer M.G."/>
            <person name="Hackl T."/>
            <person name="Roman M."/>
        </authorList>
    </citation>
    <scope>NUCLEOTIDE SEQUENCE [LARGE SCALE GENOMIC DNA]</scope>
    <source>
        <strain evidence="6 9">Cflag</strain>
        <strain evidence="7 8">RCC970-E3</strain>
    </source>
</reference>
<dbReference type="CDD" id="cd00055">
    <property type="entry name" value="EGF_Lam"/>
    <property type="match status" value="2"/>
</dbReference>
<feature type="disulfide bond" evidence="3">
    <location>
        <begin position="1141"/>
        <end position="1151"/>
    </location>
</feature>
<dbReference type="Proteomes" id="UP000325113">
    <property type="component" value="Unassembled WGS sequence"/>
</dbReference>
<gene>
    <name evidence="7" type="ORF">FNF28_04942</name>
    <name evidence="6" type="ORF">FNF31_03829</name>
</gene>
<dbReference type="PANTHER" id="PTHR14949:SF56">
    <property type="entry name" value="EGF-LIKE-DOMAIN, MULTIPLE 7"/>
    <property type="match status" value="1"/>
</dbReference>
<feature type="signal peptide" evidence="4">
    <location>
        <begin position="1"/>
        <end position="19"/>
    </location>
</feature>
<keyword evidence="1 4" id="KW-0732">Signal</keyword>
<comment type="caution">
    <text evidence="7">The sequence shown here is derived from an EMBL/GenBank/DDBJ whole genome shotgun (WGS) entry which is preliminary data.</text>
</comment>
<evidence type="ECO:0000313" key="8">
    <source>
        <dbReference type="Proteomes" id="UP000324907"/>
    </source>
</evidence>
<name>A0A5A8D976_CAFRO</name>
<feature type="disulfide bond" evidence="3">
    <location>
        <begin position="1176"/>
        <end position="1185"/>
    </location>
</feature>
<proteinExistence type="predicted"/>
<evidence type="ECO:0000256" key="4">
    <source>
        <dbReference type="SAM" id="SignalP"/>
    </source>
</evidence>
<comment type="caution">
    <text evidence="3">Lacks conserved residue(s) required for the propagation of feature annotation.</text>
</comment>